<dbReference type="OrthoDB" id="2157530at2759"/>
<feature type="compositionally biased region" description="Low complexity" evidence="1">
    <location>
        <begin position="155"/>
        <end position="165"/>
    </location>
</feature>
<accession>M7T257</accession>
<dbReference type="AlphaFoldDB" id="M7T257"/>
<dbReference type="KEGG" id="ela:UCREL1_9126"/>
<dbReference type="HOGENOM" id="CLU_349847_0_0_1"/>
<evidence type="ECO:0000256" key="1">
    <source>
        <dbReference type="SAM" id="MobiDB-lite"/>
    </source>
</evidence>
<dbReference type="PANTHER" id="PTHR24148:SF64">
    <property type="entry name" value="HETEROKARYON INCOMPATIBILITY DOMAIN-CONTAINING PROTEIN"/>
    <property type="match status" value="1"/>
</dbReference>
<dbReference type="OMA" id="YVFGIMD"/>
<feature type="region of interest" description="Disordered" evidence="1">
    <location>
        <begin position="155"/>
        <end position="199"/>
    </location>
</feature>
<feature type="region of interest" description="Disordered" evidence="1">
    <location>
        <begin position="285"/>
        <end position="321"/>
    </location>
</feature>
<dbReference type="EMBL" id="KB707138">
    <property type="protein sequence ID" value="EMR63911.1"/>
    <property type="molecule type" value="Genomic_DNA"/>
</dbReference>
<dbReference type="Proteomes" id="UP000012174">
    <property type="component" value="Unassembled WGS sequence"/>
</dbReference>
<dbReference type="Pfam" id="PF06985">
    <property type="entry name" value="HET"/>
    <property type="match status" value="1"/>
</dbReference>
<feature type="compositionally biased region" description="Low complexity" evidence="1">
    <location>
        <begin position="366"/>
        <end position="375"/>
    </location>
</feature>
<dbReference type="InterPro" id="IPR052895">
    <property type="entry name" value="HetReg/Transcr_Mod"/>
</dbReference>
<organism evidence="3 4">
    <name type="scientific">Eutypa lata (strain UCR-EL1)</name>
    <name type="common">Grapevine dieback disease fungus</name>
    <name type="synonym">Eutypa armeniacae</name>
    <dbReference type="NCBI Taxonomy" id="1287681"/>
    <lineage>
        <taxon>Eukaryota</taxon>
        <taxon>Fungi</taxon>
        <taxon>Dikarya</taxon>
        <taxon>Ascomycota</taxon>
        <taxon>Pezizomycotina</taxon>
        <taxon>Sordariomycetes</taxon>
        <taxon>Xylariomycetidae</taxon>
        <taxon>Xylariales</taxon>
        <taxon>Diatrypaceae</taxon>
        <taxon>Eutypa</taxon>
    </lineage>
</organism>
<name>M7T257_EUTLA</name>
<reference evidence="4" key="1">
    <citation type="journal article" date="2013" name="Genome Announc.">
        <title>Draft genome sequence of the grapevine dieback fungus Eutypa lata UCR-EL1.</title>
        <authorList>
            <person name="Blanco-Ulate B."/>
            <person name="Rolshausen P.E."/>
            <person name="Cantu D."/>
        </authorList>
    </citation>
    <scope>NUCLEOTIDE SEQUENCE [LARGE SCALE GENOMIC DNA]</scope>
    <source>
        <strain evidence="4">UCR-EL1</strain>
    </source>
</reference>
<feature type="region of interest" description="Disordered" evidence="1">
    <location>
        <begin position="363"/>
        <end position="389"/>
    </location>
</feature>
<feature type="domain" description="Heterokaryon incompatibility" evidence="2">
    <location>
        <begin position="2"/>
        <end position="77"/>
    </location>
</feature>
<sequence>MINGAPAPIPRDLATALERLRRDEKAEEPAAAVVVVWVADLCVNAADDAERSAQAAQMAAIFAAAARTLVWLGEFSDRGRGGGGGGDGVCEAMDALGLLADEQLPRGLGGALLGGSGGGGGGNGSRGWLWGAPTAVGSHLVRRVRSVARIADSGTAAAAARGSSGRNEDGEEGDAIPRADKHQHQHQGQGQGQGQHQHTPLHERLDTLRAPLHTILNHPYWTRPWTLVELSATAISSVEIGVACYNDDHRQHHHYTTIDLSRFHAAAKALDAALNNATVARWLASGGGASSSSSSSSVSRPERTSHTGTGTSTSTTHILATSEPASFSRSAALRMLAERDFHSRLGRGRFLLAKGGWLASSWYRGQSPHQHQPQLQPQPPPSSSSSSLEPGHDLLSLLVRYFYHSSEQANAFTFFNATDDHDGGGGGGGADPHDTLYALLNLASDAPLLGLVPDYSKSWARVRAETSAALLKHSAAALVLSVGAKNSATTTIDPENKDSRSSPSWALDWIKHRDVPLMAHALVSGPQLPLAATGGELLQHRPFQACGPADDRFYRAEVETDGGNGNGTGAPVILVVKGAVVGAVKRVGAAVAARVRSGDGDGEPSSREHYKGYLADISRLWEEALAASSGKSPYAPEQMKVAQAKISIADAEVVRGGGGEGGGSVGRATSLSFEGYQWLAGSLSSSTQEAGKEVEEASELALVHRYQDYIESLDRSATGRRPFLTDSGYVGTGPADLEDGDTITVPYGSRVPIALRRYGGEAEAAAAAAAHGEEQFRVVGPVYVFGIMDGEFMKVHRKETVLWLS</sequence>
<gene>
    <name evidence="3" type="ORF">UCREL1_9126</name>
</gene>
<dbReference type="Pfam" id="PF26639">
    <property type="entry name" value="Het-6_barrel"/>
    <property type="match status" value="1"/>
</dbReference>
<proteinExistence type="predicted"/>
<dbReference type="PANTHER" id="PTHR24148">
    <property type="entry name" value="ANKYRIN REPEAT DOMAIN-CONTAINING PROTEIN 39 HOMOLOG-RELATED"/>
    <property type="match status" value="1"/>
</dbReference>
<feature type="compositionally biased region" description="Low complexity" evidence="1">
    <location>
        <begin position="306"/>
        <end position="317"/>
    </location>
</feature>
<protein>
    <submittedName>
        <fullName evidence="3">Putative heterokaryon incompatibility protein</fullName>
    </submittedName>
</protein>
<evidence type="ECO:0000259" key="2">
    <source>
        <dbReference type="Pfam" id="PF06985"/>
    </source>
</evidence>
<dbReference type="InterPro" id="IPR010730">
    <property type="entry name" value="HET"/>
</dbReference>
<evidence type="ECO:0000313" key="4">
    <source>
        <dbReference type="Proteomes" id="UP000012174"/>
    </source>
</evidence>
<keyword evidence="4" id="KW-1185">Reference proteome</keyword>
<evidence type="ECO:0000313" key="3">
    <source>
        <dbReference type="EMBL" id="EMR63911.1"/>
    </source>
</evidence>